<dbReference type="EMBL" id="CAAALY010282727">
    <property type="protein sequence ID" value="VEL43565.1"/>
    <property type="molecule type" value="Genomic_DNA"/>
</dbReference>
<dbReference type="Proteomes" id="UP000784294">
    <property type="component" value="Unassembled WGS sequence"/>
</dbReference>
<proteinExistence type="predicted"/>
<protein>
    <submittedName>
        <fullName evidence="2">Uncharacterized protein</fullName>
    </submittedName>
</protein>
<feature type="region of interest" description="Disordered" evidence="1">
    <location>
        <begin position="1"/>
        <end position="35"/>
    </location>
</feature>
<organism evidence="2 3">
    <name type="scientific">Protopolystoma xenopodis</name>
    <dbReference type="NCBI Taxonomy" id="117903"/>
    <lineage>
        <taxon>Eukaryota</taxon>
        <taxon>Metazoa</taxon>
        <taxon>Spiralia</taxon>
        <taxon>Lophotrochozoa</taxon>
        <taxon>Platyhelminthes</taxon>
        <taxon>Monogenea</taxon>
        <taxon>Polyopisthocotylea</taxon>
        <taxon>Polystomatidea</taxon>
        <taxon>Polystomatidae</taxon>
        <taxon>Protopolystoma</taxon>
    </lineage>
</organism>
<keyword evidence="3" id="KW-1185">Reference proteome</keyword>
<accession>A0A3S5CVQ2</accession>
<evidence type="ECO:0000313" key="3">
    <source>
        <dbReference type="Proteomes" id="UP000784294"/>
    </source>
</evidence>
<evidence type="ECO:0000256" key="1">
    <source>
        <dbReference type="SAM" id="MobiDB-lite"/>
    </source>
</evidence>
<dbReference type="AlphaFoldDB" id="A0A3S5CVQ2"/>
<comment type="caution">
    <text evidence="2">The sequence shown here is derived from an EMBL/GenBank/DDBJ whole genome shotgun (WGS) entry which is preliminary data.</text>
</comment>
<name>A0A3S5CVQ2_9PLAT</name>
<gene>
    <name evidence="2" type="ORF">PXEA_LOCUS37005</name>
</gene>
<reference evidence="2" key="1">
    <citation type="submission" date="2018-11" db="EMBL/GenBank/DDBJ databases">
        <authorList>
            <consortium name="Pathogen Informatics"/>
        </authorList>
    </citation>
    <scope>NUCLEOTIDE SEQUENCE</scope>
</reference>
<sequence length="69" mass="7288">MVPGSPTAGGIVGPPDLSTTAPPGTDLHHAPNRGWMKHRDGLVSGRDSPTWDIRVGLQWPPGCLNFACM</sequence>
<feature type="non-terminal residue" evidence="2">
    <location>
        <position position="1"/>
    </location>
</feature>
<evidence type="ECO:0000313" key="2">
    <source>
        <dbReference type="EMBL" id="VEL43565.1"/>
    </source>
</evidence>